<dbReference type="GO" id="GO:0006364">
    <property type="term" value="P:rRNA processing"/>
    <property type="evidence" value="ECO:0007669"/>
    <property type="project" value="UniProtKB-KW"/>
</dbReference>
<evidence type="ECO:0000256" key="5">
    <source>
        <dbReference type="ARBA" id="ARBA00022552"/>
    </source>
</evidence>
<evidence type="ECO:0000256" key="7">
    <source>
        <dbReference type="ARBA" id="ARBA00023242"/>
    </source>
</evidence>
<feature type="region of interest" description="Disordered" evidence="8">
    <location>
        <begin position="12"/>
        <end position="85"/>
    </location>
</feature>
<gene>
    <name evidence="9" type="ORF">DSL72_006080</name>
</gene>
<dbReference type="Proteomes" id="UP000672032">
    <property type="component" value="Chromosome 4"/>
</dbReference>
<feature type="region of interest" description="Disordered" evidence="8">
    <location>
        <begin position="102"/>
        <end position="145"/>
    </location>
</feature>
<evidence type="ECO:0000256" key="1">
    <source>
        <dbReference type="ARBA" id="ARBA00004090"/>
    </source>
</evidence>
<dbReference type="InterPro" id="IPR005579">
    <property type="entry name" value="Cgr1-like"/>
</dbReference>
<proteinExistence type="inferred from homology"/>
<evidence type="ECO:0000313" key="10">
    <source>
        <dbReference type="Proteomes" id="UP000672032"/>
    </source>
</evidence>
<feature type="compositionally biased region" description="Low complexity" evidence="8">
    <location>
        <begin position="12"/>
        <end position="31"/>
    </location>
</feature>
<name>A0A8A3PHN8_9HELO</name>
<evidence type="ECO:0000256" key="4">
    <source>
        <dbReference type="ARBA" id="ARBA00022517"/>
    </source>
</evidence>
<evidence type="ECO:0000256" key="2">
    <source>
        <dbReference type="ARBA" id="ARBA00004604"/>
    </source>
</evidence>
<feature type="compositionally biased region" description="Basic and acidic residues" evidence="8">
    <location>
        <begin position="71"/>
        <end position="85"/>
    </location>
</feature>
<keyword evidence="7" id="KW-0539">Nucleus</keyword>
<evidence type="ECO:0000256" key="3">
    <source>
        <dbReference type="ARBA" id="ARBA00007869"/>
    </source>
</evidence>
<comment type="function">
    <text evidence="1">Involved in nucleolar integrity and required for processing of the pre-rRNA for the 60S ribosome subunit.</text>
</comment>
<comment type="subcellular location">
    <subcellularLocation>
        <location evidence="2">Nucleus</location>
        <location evidence="2">Nucleolus</location>
    </subcellularLocation>
</comment>
<dbReference type="GO" id="GO:0005730">
    <property type="term" value="C:nucleolus"/>
    <property type="evidence" value="ECO:0007669"/>
    <property type="project" value="UniProtKB-SubCell"/>
</dbReference>
<evidence type="ECO:0000256" key="6">
    <source>
        <dbReference type="ARBA" id="ARBA00023054"/>
    </source>
</evidence>
<evidence type="ECO:0000313" key="9">
    <source>
        <dbReference type="EMBL" id="QSZ34486.1"/>
    </source>
</evidence>
<keyword evidence="4" id="KW-0690">Ribosome biogenesis</keyword>
<dbReference type="EMBL" id="CP063408">
    <property type="protein sequence ID" value="QSZ34486.1"/>
    <property type="molecule type" value="Genomic_DNA"/>
</dbReference>
<keyword evidence="10" id="KW-1185">Reference proteome</keyword>
<feature type="compositionally biased region" description="Basic residues" evidence="8">
    <location>
        <begin position="36"/>
        <end position="49"/>
    </location>
</feature>
<organism evidence="9 10">
    <name type="scientific">Monilinia vaccinii-corymbosi</name>
    <dbReference type="NCBI Taxonomy" id="61207"/>
    <lineage>
        <taxon>Eukaryota</taxon>
        <taxon>Fungi</taxon>
        <taxon>Dikarya</taxon>
        <taxon>Ascomycota</taxon>
        <taxon>Pezizomycotina</taxon>
        <taxon>Leotiomycetes</taxon>
        <taxon>Helotiales</taxon>
        <taxon>Sclerotiniaceae</taxon>
        <taxon>Monilinia</taxon>
    </lineage>
</organism>
<keyword evidence="5" id="KW-0698">rRNA processing</keyword>
<keyword evidence="6" id="KW-0175">Coiled coil</keyword>
<evidence type="ECO:0000256" key="8">
    <source>
        <dbReference type="SAM" id="MobiDB-lite"/>
    </source>
</evidence>
<accession>A0A8A3PHN8</accession>
<dbReference type="AlphaFoldDB" id="A0A8A3PHN8"/>
<dbReference type="OrthoDB" id="3942380at2759"/>
<comment type="similarity">
    <text evidence="3">Belongs to the CGR1 family.</text>
</comment>
<dbReference type="Pfam" id="PF03879">
    <property type="entry name" value="Cgr1"/>
    <property type="match status" value="1"/>
</dbReference>
<sequence length="173" mass="19065">MFLGIANASATAAGPAAVAAEPAVPTSAVPPQGMRKNGKQWRPVKKAFRPKAGSTSYERRKANDEAMAATKAKEKEMKEEKEAARQVRLDRDPFWANLINGIGSRHEDQGKARQQGGKRTIRENGPNDASEACRQIEEEREEEQDVEVMKNKLLGRSMAYGLNWNTLSCASHT</sequence>
<protein>
    <submittedName>
        <fullName evidence="9">Uncharacterized protein</fullName>
    </submittedName>
</protein>
<reference evidence="9" key="1">
    <citation type="submission" date="2020-10" db="EMBL/GenBank/DDBJ databases">
        <title>Genome Sequence of Monilinia vaccinii-corymbosi Sheds Light on Mummy Berry Disease Infection of Blueberry and Mating Type.</title>
        <authorList>
            <person name="Yow A.G."/>
            <person name="Zhang Y."/>
            <person name="Bansal K."/>
            <person name="Eacker S.M."/>
            <person name="Sullivan S."/>
            <person name="Liachko I."/>
            <person name="Cubeta M.A."/>
            <person name="Rollins J.A."/>
            <person name="Ashrafi H."/>
        </authorList>
    </citation>
    <scope>NUCLEOTIDE SEQUENCE</scope>
    <source>
        <strain evidence="9">RL-1</strain>
    </source>
</reference>